<keyword evidence="2" id="KW-0863">Zinc-finger</keyword>
<name>A0A5N4B0M6_PHOPY</name>
<protein>
    <recommendedName>
        <fullName evidence="8">FLYWCH-type domain-containing protein</fullName>
    </recommendedName>
</protein>
<dbReference type="GO" id="GO:0008270">
    <property type="term" value="F:zinc ion binding"/>
    <property type="evidence" value="ECO:0007669"/>
    <property type="project" value="UniProtKB-KW"/>
</dbReference>
<keyword evidence="1" id="KW-0479">Metal-binding</keyword>
<sequence length="467" mass="53928">MALQFIESEKRKPKLCVNNHIYYKDKVVDETTYWKCEKFQITKCKARMSTQGERIVSHGKKEHNHVADVAKVECDKILNNIKDTARNTRDSPHVIVSDASVGVSLAIAGRLPSVDCMKKTIRNIRAKENPGPVLPLHRRDIVFPELYTLTENQEIFLMFDSGPQDDRILIFSTRRNLQLLARSSHWYADGTFKVSPPLFAQLYTIHGLRHSNSIPLVYALLPDKTHNTYVRLLGQIKQLEATVNPETILIDYESAIIGAIESEFPGVVVRGCFFHFCQCIFRSIQSNGLQQRYETDADFALTMRYLSALAFVPLNELVQSFDLLLDNNVFPPEAQPVIDYFEDTWIGRPDRRLRRRAPRFAHVMWNCYNSVLENLPKTNNALEGWHRGFQEMLGGNHPNIWKFVNALKKEQSLNELRIEQYHSGQQPPASRKKYRDCAERIRRLILDFDPANDVVPYLRGIAHNITY</sequence>
<dbReference type="InterPro" id="IPR018289">
    <property type="entry name" value="MULE_transposase_dom"/>
</dbReference>
<proteinExistence type="predicted"/>
<evidence type="ECO:0000259" key="5">
    <source>
        <dbReference type="Pfam" id="PF10551"/>
    </source>
</evidence>
<dbReference type="InterPro" id="IPR007588">
    <property type="entry name" value="Znf_FLYWCH"/>
</dbReference>
<evidence type="ECO:0000256" key="2">
    <source>
        <dbReference type="ARBA" id="ARBA00022771"/>
    </source>
</evidence>
<evidence type="ECO:0000259" key="4">
    <source>
        <dbReference type="Pfam" id="PF04500"/>
    </source>
</evidence>
<gene>
    <name evidence="6" type="ORF">PPYR_00073</name>
</gene>
<dbReference type="InParanoid" id="A0A5N4B0M6"/>
<accession>A0A5N4B0M6</accession>
<dbReference type="Proteomes" id="UP000327044">
    <property type="component" value="Unassembled WGS sequence"/>
</dbReference>
<dbReference type="PANTHER" id="PTHR47160:SF10">
    <property type="entry name" value="MULE TRANSPOSASE DOMAIN-CONTAINING PROTEIN"/>
    <property type="match status" value="1"/>
</dbReference>
<dbReference type="AlphaFoldDB" id="A0A5N4B0M6"/>
<dbReference type="Pfam" id="PF10551">
    <property type="entry name" value="MULE"/>
    <property type="match status" value="1"/>
</dbReference>
<dbReference type="OrthoDB" id="6783931at2759"/>
<feature type="domain" description="FLYWCH-type" evidence="4">
    <location>
        <begin position="5"/>
        <end position="65"/>
    </location>
</feature>
<dbReference type="Pfam" id="PF04500">
    <property type="entry name" value="FLYWCH"/>
    <property type="match status" value="1"/>
</dbReference>
<dbReference type="Gene3D" id="2.20.25.240">
    <property type="match status" value="1"/>
</dbReference>
<keyword evidence="7" id="KW-1185">Reference proteome</keyword>
<evidence type="ECO:0000313" key="7">
    <source>
        <dbReference type="Proteomes" id="UP000327044"/>
    </source>
</evidence>
<dbReference type="PANTHER" id="PTHR47160">
    <property type="entry name" value="PUTATIVE-RELATED"/>
    <property type="match status" value="1"/>
</dbReference>
<evidence type="ECO:0000313" key="6">
    <source>
        <dbReference type="EMBL" id="KAB0803103.1"/>
    </source>
</evidence>
<feature type="domain" description="MULE transposase" evidence="5">
    <location>
        <begin position="186"/>
        <end position="278"/>
    </location>
</feature>
<evidence type="ECO:0000256" key="1">
    <source>
        <dbReference type="ARBA" id="ARBA00022723"/>
    </source>
</evidence>
<keyword evidence="3" id="KW-0862">Zinc</keyword>
<evidence type="ECO:0008006" key="8">
    <source>
        <dbReference type="Google" id="ProtNLM"/>
    </source>
</evidence>
<dbReference type="EMBL" id="VVIM01000001">
    <property type="protein sequence ID" value="KAB0803103.1"/>
    <property type="molecule type" value="Genomic_DNA"/>
</dbReference>
<evidence type="ECO:0000256" key="3">
    <source>
        <dbReference type="ARBA" id="ARBA00022833"/>
    </source>
</evidence>
<organism evidence="6 7">
    <name type="scientific">Photinus pyralis</name>
    <name type="common">Common eastern firefly</name>
    <name type="synonym">Lampyris pyralis</name>
    <dbReference type="NCBI Taxonomy" id="7054"/>
    <lineage>
        <taxon>Eukaryota</taxon>
        <taxon>Metazoa</taxon>
        <taxon>Ecdysozoa</taxon>
        <taxon>Arthropoda</taxon>
        <taxon>Hexapoda</taxon>
        <taxon>Insecta</taxon>
        <taxon>Pterygota</taxon>
        <taxon>Neoptera</taxon>
        <taxon>Endopterygota</taxon>
        <taxon>Coleoptera</taxon>
        <taxon>Polyphaga</taxon>
        <taxon>Elateriformia</taxon>
        <taxon>Elateroidea</taxon>
        <taxon>Lampyridae</taxon>
        <taxon>Lampyrinae</taxon>
        <taxon>Photinus</taxon>
    </lineage>
</organism>
<comment type="caution">
    <text evidence="6">The sequence shown here is derived from an EMBL/GenBank/DDBJ whole genome shotgun (WGS) entry which is preliminary data.</text>
</comment>
<reference evidence="6 7" key="1">
    <citation type="journal article" date="2018" name="Elife">
        <title>Firefly genomes illuminate parallel origins of bioluminescence in beetles.</title>
        <authorList>
            <person name="Fallon T.R."/>
            <person name="Lower S.E."/>
            <person name="Chang C.H."/>
            <person name="Bessho-Uehara M."/>
            <person name="Martin G.J."/>
            <person name="Bewick A.J."/>
            <person name="Behringer M."/>
            <person name="Debat H.J."/>
            <person name="Wong I."/>
            <person name="Day J.C."/>
            <person name="Suvorov A."/>
            <person name="Silva C.J."/>
            <person name="Stanger-Hall K.F."/>
            <person name="Hall D.W."/>
            <person name="Schmitz R.J."/>
            <person name="Nelson D.R."/>
            <person name="Lewis S.M."/>
            <person name="Shigenobu S."/>
            <person name="Bybee S.M."/>
            <person name="Larracuente A.M."/>
            <person name="Oba Y."/>
            <person name="Weng J.K."/>
        </authorList>
    </citation>
    <scope>NUCLEOTIDE SEQUENCE [LARGE SCALE GENOMIC DNA]</scope>
    <source>
        <strain evidence="6">1611_PpyrPB1</strain>
        <tissue evidence="6">Whole body</tissue>
    </source>
</reference>